<dbReference type="EMBL" id="JABELV010000055">
    <property type="protein sequence ID" value="KAG7549025.1"/>
    <property type="molecule type" value="Genomic_DNA"/>
</dbReference>
<comment type="caution">
    <text evidence="2">The sequence shown here is derived from an EMBL/GenBank/DDBJ whole genome shotgun (WGS) entry which is preliminary data.</text>
</comment>
<evidence type="ECO:0000313" key="3">
    <source>
        <dbReference type="Proteomes" id="UP000812966"/>
    </source>
</evidence>
<feature type="compositionally biased region" description="Polar residues" evidence="1">
    <location>
        <begin position="380"/>
        <end position="393"/>
    </location>
</feature>
<gene>
    <name evidence="2" type="ORF">FFLO_03138</name>
</gene>
<protein>
    <submittedName>
        <fullName evidence="2">Uncharacterized protein</fullName>
    </submittedName>
</protein>
<dbReference type="AlphaFoldDB" id="A0A8K0NQL6"/>
<organism evidence="2 3">
    <name type="scientific">Filobasidium floriforme</name>
    <dbReference type="NCBI Taxonomy" id="5210"/>
    <lineage>
        <taxon>Eukaryota</taxon>
        <taxon>Fungi</taxon>
        <taxon>Dikarya</taxon>
        <taxon>Basidiomycota</taxon>
        <taxon>Agaricomycotina</taxon>
        <taxon>Tremellomycetes</taxon>
        <taxon>Filobasidiales</taxon>
        <taxon>Filobasidiaceae</taxon>
        <taxon>Filobasidium</taxon>
    </lineage>
</organism>
<name>A0A8K0NQL6_9TREE</name>
<feature type="region of interest" description="Disordered" evidence="1">
    <location>
        <begin position="376"/>
        <end position="396"/>
    </location>
</feature>
<evidence type="ECO:0000256" key="1">
    <source>
        <dbReference type="SAM" id="MobiDB-lite"/>
    </source>
</evidence>
<sequence length="805" mass="90266">MSLRYGGRHLSTAFPRCRTRSTVASSGSTYRTASSLAISSNDDATDRDHSGTVLQEGQDRVQTRDLPVSTLTDKDSFLELEDDEYHRVILPHRQPKPFVVPWPTLLPHDEAESATSDTTSPAQSKSPEPVVYLPSAATVTLAEVKAKRSLGLVTTPCDVLNKAVRNRNYQDANKLLIELEELEIPIRADEKYIYAAVKSLRSEINPWIPTSDPSDPSAKARRLALSYLSHCPPVSHQLHIPDPVERVLRRLYTAAFENNHIADLEFTERLLLISASKGLMGLTIKTGLFKNWLSRVDVDRGYKGINEIIERSAGAAGISLEPRSREEAARHRMSYAEIRSRAGLKLQAFRLRNFHLRTLIVMAERAFKRSLEESEFQPVPASTDSTSMEQTQARTDEGRRYLDLAKRIFVSGQRVGIVWEDRTKLAMLEAIKTYLPDESGNVSLKTIIKPYARQRDHPDPIAYTTTAVHRRRSGTATGSDASTDLVSGKRILEVVHARAHGPLKALADVLLRLEERGDRPSLLRRIENRFLDSPPESRVMPWKINPTTRSYWYMAQVAKLKRQKRLGEAIALFRRQYLWVGLPKLEGLKFVQPIVEPAVKTNEGWQRPKIQPSSLAITGILAVIVANLDRPDASLLIRLHEQQMQFASTYEHGDASTGMHKASHLPFIMAMTKSAGPIETQAYLLSLEAKGIFPGIPSWTAVATDFARRGYSHRALMILSAYRSGLTADPSSRRGRRGSTRVTSRAGNTRMFLAVAAMHLRTGRRARAQEVISLMRGQKPLSIDKALGRYRSRMRRKIACSKASL</sequence>
<proteinExistence type="predicted"/>
<feature type="region of interest" description="Disordered" evidence="1">
    <location>
        <begin position="38"/>
        <end position="68"/>
    </location>
</feature>
<dbReference type="OrthoDB" id="2576482at2759"/>
<evidence type="ECO:0000313" key="2">
    <source>
        <dbReference type="EMBL" id="KAG7549025.1"/>
    </source>
</evidence>
<keyword evidence="3" id="KW-1185">Reference proteome</keyword>
<dbReference type="Proteomes" id="UP000812966">
    <property type="component" value="Unassembled WGS sequence"/>
</dbReference>
<accession>A0A8K0NQL6</accession>
<reference evidence="2" key="1">
    <citation type="submission" date="2020-04" db="EMBL/GenBank/DDBJ databases">
        <title>Analysis of mating type loci in Filobasidium floriforme.</title>
        <authorList>
            <person name="Nowrousian M."/>
        </authorList>
    </citation>
    <scope>NUCLEOTIDE SEQUENCE</scope>
    <source>
        <strain evidence="2">CBS 6242</strain>
    </source>
</reference>